<organism evidence="1 2">
    <name type="scientific">Melastoma candidum</name>
    <dbReference type="NCBI Taxonomy" id="119954"/>
    <lineage>
        <taxon>Eukaryota</taxon>
        <taxon>Viridiplantae</taxon>
        <taxon>Streptophyta</taxon>
        <taxon>Embryophyta</taxon>
        <taxon>Tracheophyta</taxon>
        <taxon>Spermatophyta</taxon>
        <taxon>Magnoliopsida</taxon>
        <taxon>eudicotyledons</taxon>
        <taxon>Gunneridae</taxon>
        <taxon>Pentapetalae</taxon>
        <taxon>rosids</taxon>
        <taxon>malvids</taxon>
        <taxon>Myrtales</taxon>
        <taxon>Melastomataceae</taxon>
        <taxon>Melastomatoideae</taxon>
        <taxon>Melastomateae</taxon>
        <taxon>Melastoma</taxon>
    </lineage>
</organism>
<reference evidence="2" key="1">
    <citation type="journal article" date="2023" name="Front. Plant Sci.">
        <title>Chromosomal-level genome assembly of Melastoma candidum provides insights into trichome evolution.</title>
        <authorList>
            <person name="Zhong Y."/>
            <person name="Wu W."/>
            <person name="Sun C."/>
            <person name="Zou P."/>
            <person name="Liu Y."/>
            <person name="Dai S."/>
            <person name="Zhou R."/>
        </authorList>
    </citation>
    <scope>NUCLEOTIDE SEQUENCE [LARGE SCALE GENOMIC DNA]</scope>
</reference>
<evidence type="ECO:0000313" key="1">
    <source>
        <dbReference type="EMBL" id="KAI4372469.1"/>
    </source>
</evidence>
<protein>
    <submittedName>
        <fullName evidence="1">Uncharacterized protein</fullName>
    </submittedName>
</protein>
<dbReference type="Proteomes" id="UP001057402">
    <property type="component" value="Chromosome 4"/>
</dbReference>
<proteinExistence type="predicted"/>
<keyword evidence="2" id="KW-1185">Reference proteome</keyword>
<dbReference type="EMBL" id="CM042883">
    <property type="protein sequence ID" value="KAI4372469.1"/>
    <property type="molecule type" value="Genomic_DNA"/>
</dbReference>
<accession>A0ACB9R466</accession>
<sequence length="85" mass="9838">MIHHLLWMLNELALRFGDCDQNLASTSCKRSSARRPTPGSMLTIVEEEADFSSTREDFVQCFKECLRFYTVYFGTLEESFPMTSN</sequence>
<evidence type="ECO:0000313" key="2">
    <source>
        <dbReference type="Proteomes" id="UP001057402"/>
    </source>
</evidence>
<gene>
    <name evidence="1" type="ORF">MLD38_010696</name>
</gene>
<comment type="caution">
    <text evidence="1">The sequence shown here is derived from an EMBL/GenBank/DDBJ whole genome shotgun (WGS) entry which is preliminary data.</text>
</comment>
<name>A0ACB9R466_9MYRT</name>